<dbReference type="EMBL" id="CP029186">
    <property type="protein sequence ID" value="AWH86846.1"/>
    <property type="molecule type" value="Genomic_DNA"/>
</dbReference>
<sequence length="139" mass="16325">MIMKKFVLLLVFMAAVSCGKVSEDNLKYLNGYWEIQEVVMPDGSQKDYKVNPTIDYFELKGKEGFRKKVMPQFDGKYLANDVSEKINITEKDGKTFIKYSTEFAKWNEEIISLDDKELVVKNNHDMEYHYKRAEPFTVK</sequence>
<dbReference type="KEGG" id="falb:HYN59_17795"/>
<dbReference type="Proteomes" id="UP000244929">
    <property type="component" value="Chromosome"/>
</dbReference>
<proteinExistence type="predicted"/>
<evidence type="ECO:0000313" key="3">
    <source>
        <dbReference type="Proteomes" id="UP000244929"/>
    </source>
</evidence>
<keyword evidence="1" id="KW-0732">Signal</keyword>
<organism evidence="2 3">
    <name type="scientific">Flavobacterium album</name>
    <dbReference type="NCBI Taxonomy" id="2175091"/>
    <lineage>
        <taxon>Bacteria</taxon>
        <taxon>Pseudomonadati</taxon>
        <taxon>Bacteroidota</taxon>
        <taxon>Flavobacteriia</taxon>
        <taxon>Flavobacteriales</taxon>
        <taxon>Flavobacteriaceae</taxon>
        <taxon>Flavobacterium</taxon>
    </lineage>
</organism>
<gene>
    <name evidence="2" type="ORF">HYN59_17795</name>
</gene>
<accession>A0A2S1R2N7</accession>
<dbReference type="AlphaFoldDB" id="A0A2S1R2N7"/>
<name>A0A2S1R2N7_9FLAO</name>
<evidence type="ECO:0000256" key="1">
    <source>
        <dbReference type="SAM" id="SignalP"/>
    </source>
</evidence>
<reference evidence="2 3" key="1">
    <citation type="submission" date="2018-04" db="EMBL/GenBank/DDBJ databases">
        <title>Genome sequencing of Flavobacterium sp. HYN0059.</title>
        <authorList>
            <person name="Yi H."/>
            <person name="Baek C."/>
        </authorList>
    </citation>
    <scope>NUCLEOTIDE SEQUENCE [LARGE SCALE GENOMIC DNA]</scope>
    <source>
        <strain evidence="2 3">HYN0059</strain>
    </source>
</reference>
<dbReference type="PROSITE" id="PS51257">
    <property type="entry name" value="PROKAR_LIPOPROTEIN"/>
    <property type="match status" value="1"/>
</dbReference>
<keyword evidence="3" id="KW-1185">Reference proteome</keyword>
<feature type="signal peptide" evidence="1">
    <location>
        <begin position="1"/>
        <end position="19"/>
    </location>
</feature>
<evidence type="ECO:0000313" key="2">
    <source>
        <dbReference type="EMBL" id="AWH86846.1"/>
    </source>
</evidence>
<dbReference type="OrthoDB" id="1143855at2"/>
<evidence type="ECO:0008006" key="4">
    <source>
        <dbReference type="Google" id="ProtNLM"/>
    </source>
</evidence>
<protein>
    <recommendedName>
        <fullName evidence="4">Lipocalin-like domain-containing protein</fullName>
    </recommendedName>
</protein>
<feature type="chain" id="PRO_5015403573" description="Lipocalin-like domain-containing protein" evidence="1">
    <location>
        <begin position="20"/>
        <end position="139"/>
    </location>
</feature>